<dbReference type="InterPro" id="IPR003245">
    <property type="entry name" value="Phytocyanin_dom"/>
</dbReference>
<gene>
    <name evidence="8" type="ORF">AAHA92_07315</name>
</gene>
<keyword evidence="2" id="KW-0186">Copper</keyword>
<dbReference type="PROSITE" id="PS00196">
    <property type="entry name" value="COPPER_BLUE"/>
    <property type="match status" value="1"/>
</dbReference>
<dbReference type="CDD" id="cd13920">
    <property type="entry name" value="Stellacyanin"/>
    <property type="match status" value="1"/>
</dbReference>
<accession>A0ABD1ICK8</accession>
<name>A0ABD1ICK8_SALDI</name>
<dbReference type="InterPro" id="IPR008972">
    <property type="entry name" value="Cupredoxin"/>
</dbReference>
<organism evidence="8 9">
    <name type="scientific">Salvia divinorum</name>
    <name type="common">Maria pastora</name>
    <name type="synonym">Diviner's sage</name>
    <dbReference type="NCBI Taxonomy" id="28513"/>
    <lineage>
        <taxon>Eukaryota</taxon>
        <taxon>Viridiplantae</taxon>
        <taxon>Streptophyta</taxon>
        <taxon>Embryophyta</taxon>
        <taxon>Tracheophyta</taxon>
        <taxon>Spermatophyta</taxon>
        <taxon>Magnoliopsida</taxon>
        <taxon>eudicotyledons</taxon>
        <taxon>Gunneridae</taxon>
        <taxon>Pentapetalae</taxon>
        <taxon>asterids</taxon>
        <taxon>lamiids</taxon>
        <taxon>Lamiales</taxon>
        <taxon>Lamiaceae</taxon>
        <taxon>Nepetoideae</taxon>
        <taxon>Mentheae</taxon>
        <taxon>Salviinae</taxon>
        <taxon>Salvia</taxon>
        <taxon>Salvia subgen. Calosphace</taxon>
    </lineage>
</organism>
<keyword evidence="3" id="KW-1015">Disulfide bond</keyword>
<dbReference type="GO" id="GO:0046872">
    <property type="term" value="F:metal ion binding"/>
    <property type="evidence" value="ECO:0007669"/>
    <property type="project" value="UniProtKB-KW"/>
</dbReference>
<dbReference type="Gene3D" id="2.60.40.420">
    <property type="entry name" value="Cupredoxins - blue copper proteins"/>
    <property type="match status" value="1"/>
</dbReference>
<dbReference type="PANTHER" id="PTHR33021">
    <property type="entry name" value="BLUE COPPER PROTEIN"/>
    <property type="match status" value="1"/>
</dbReference>
<dbReference type="Proteomes" id="UP001567538">
    <property type="component" value="Unassembled WGS sequence"/>
</dbReference>
<dbReference type="AlphaFoldDB" id="A0ABD1ICK8"/>
<dbReference type="PRINTS" id="PR01217">
    <property type="entry name" value="PRICHEXTENSN"/>
</dbReference>
<evidence type="ECO:0000256" key="4">
    <source>
        <dbReference type="ARBA" id="ARBA00023180"/>
    </source>
</evidence>
<dbReference type="PANTHER" id="PTHR33021:SF189">
    <property type="entry name" value="CUCUMBER PEELING CUPREDOXIN-LIKE"/>
    <property type="match status" value="1"/>
</dbReference>
<keyword evidence="9" id="KW-1185">Reference proteome</keyword>
<evidence type="ECO:0000313" key="9">
    <source>
        <dbReference type="Proteomes" id="UP001567538"/>
    </source>
</evidence>
<feature type="signal peptide" evidence="6">
    <location>
        <begin position="1"/>
        <end position="23"/>
    </location>
</feature>
<dbReference type="PROSITE" id="PS51485">
    <property type="entry name" value="PHYTOCYANIN"/>
    <property type="match status" value="1"/>
</dbReference>
<keyword evidence="6" id="KW-0732">Signal</keyword>
<evidence type="ECO:0000256" key="5">
    <source>
        <dbReference type="SAM" id="MobiDB-lite"/>
    </source>
</evidence>
<protein>
    <submittedName>
        <fullName evidence="8">Cucumber peeling cupredoxin-like</fullName>
    </submittedName>
</protein>
<evidence type="ECO:0000256" key="1">
    <source>
        <dbReference type="ARBA" id="ARBA00022723"/>
    </source>
</evidence>
<feature type="chain" id="PRO_5044802038" evidence="6">
    <location>
        <begin position="24"/>
        <end position="229"/>
    </location>
</feature>
<dbReference type="Pfam" id="PF02298">
    <property type="entry name" value="Cu_bind_like"/>
    <property type="match status" value="1"/>
</dbReference>
<dbReference type="EMBL" id="JBEAFC010000003">
    <property type="protein sequence ID" value="KAL1565046.1"/>
    <property type="molecule type" value="Genomic_DNA"/>
</dbReference>
<evidence type="ECO:0000256" key="6">
    <source>
        <dbReference type="SAM" id="SignalP"/>
    </source>
</evidence>
<dbReference type="InterPro" id="IPR028871">
    <property type="entry name" value="BlueCu_1_BS"/>
</dbReference>
<feature type="compositionally biased region" description="Pro residues" evidence="5">
    <location>
        <begin position="135"/>
        <end position="171"/>
    </location>
</feature>
<proteinExistence type="predicted"/>
<reference evidence="8 9" key="1">
    <citation type="submission" date="2024-06" db="EMBL/GenBank/DDBJ databases">
        <title>A chromosome level genome sequence of Diviner's sage (Salvia divinorum).</title>
        <authorList>
            <person name="Ford S.A."/>
            <person name="Ro D.-K."/>
            <person name="Ness R.W."/>
            <person name="Phillips M.A."/>
        </authorList>
    </citation>
    <scope>NUCLEOTIDE SEQUENCE [LARGE SCALE GENOMIC DNA]</scope>
    <source>
        <strain evidence="8">SAF-2024a</strain>
        <tissue evidence="8">Leaf</tissue>
    </source>
</reference>
<comment type="caution">
    <text evidence="8">The sequence shown here is derived from an EMBL/GenBank/DDBJ whole genome shotgun (WGS) entry which is preliminary data.</text>
</comment>
<sequence length="229" mass="23535">MDRVSFIMIYSAFIGLVVNIAAAQNIHIVGDNMGWGIPTSTSVSYSNWASGKTFMVGDILVFNFMTNEHDVVQVPKASYDDCTEDNAIGNVITTGPANITLDTAGERYYICSIGGHCGAGQKLSIIVVSSSTGGPTPPMTTPSPATPTTPSPATPTTPSPTTPTTPSPATPQPDACAPTPDAESPRAGGPTPRTGFIPPPPPPPPNSASVSLTSSFLLGIASVALVFIF</sequence>
<keyword evidence="1" id="KW-0479">Metal-binding</keyword>
<dbReference type="FunFam" id="2.60.40.420:FF:000034">
    <property type="entry name" value="Cupredoxin superfamily protein"/>
    <property type="match status" value="1"/>
</dbReference>
<evidence type="ECO:0000256" key="3">
    <source>
        <dbReference type="ARBA" id="ARBA00023157"/>
    </source>
</evidence>
<dbReference type="InterPro" id="IPR039391">
    <property type="entry name" value="Phytocyanin-like"/>
</dbReference>
<feature type="region of interest" description="Disordered" evidence="5">
    <location>
        <begin position="130"/>
        <end position="208"/>
    </location>
</feature>
<evidence type="ECO:0000256" key="2">
    <source>
        <dbReference type="ARBA" id="ARBA00023008"/>
    </source>
</evidence>
<evidence type="ECO:0000259" key="7">
    <source>
        <dbReference type="PROSITE" id="PS51485"/>
    </source>
</evidence>
<feature type="compositionally biased region" description="Pro residues" evidence="5">
    <location>
        <begin position="197"/>
        <end position="206"/>
    </location>
</feature>
<keyword evidence="4" id="KW-0325">Glycoprotein</keyword>
<evidence type="ECO:0000313" key="8">
    <source>
        <dbReference type="EMBL" id="KAL1565046.1"/>
    </source>
</evidence>
<feature type="domain" description="Phytocyanin" evidence="7">
    <location>
        <begin position="25"/>
        <end position="129"/>
    </location>
</feature>
<dbReference type="SUPFAM" id="SSF49503">
    <property type="entry name" value="Cupredoxins"/>
    <property type="match status" value="1"/>
</dbReference>